<reference evidence="1" key="1">
    <citation type="submission" date="2020-10" db="EMBL/GenBank/DDBJ databases">
        <authorList>
            <person name="Castelo-Branco R."/>
            <person name="Eusebio N."/>
            <person name="Adriana R."/>
            <person name="Vieira A."/>
            <person name="Brugerolle De Fraissinette N."/>
            <person name="Rezende De Castro R."/>
            <person name="Schneider M.P."/>
            <person name="Vasconcelos V."/>
            <person name="Leao P.N."/>
        </authorList>
    </citation>
    <scope>NUCLEOTIDE SEQUENCE</scope>
    <source>
        <strain evidence="1">LEGE 07157</strain>
    </source>
</reference>
<name>A0A8J7AXB0_9CYAN</name>
<sequence>MAMYPVNPHQQLLDAIAQLSDRQLHLVLQFIQTLQPKPISDLPNITIDPLAHFIGATNHGSLANAIDDTLYG</sequence>
<evidence type="ECO:0008006" key="3">
    <source>
        <dbReference type="Google" id="ProtNLM"/>
    </source>
</evidence>
<proteinExistence type="predicted"/>
<protein>
    <recommendedName>
        <fullName evidence="3">DUF2281 domain-containing protein</fullName>
    </recommendedName>
</protein>
<gene>
    <name evidence="1" type="ORF">IQ249_05090</name>
</gene>
<organism evidence="1 2">
    <name type="scientific">Lusitaniella coriacea LEGE 07157</name>
    <dbReference type="NCBI Taxonomy" id="945747"/>
    <lineage>
        <taxon>Bacteria</taxon>
        <taxon>Bacillati</taxon>
        <taxon>Cyanobacteriota</taxon>
        <taxon>Cyanophyceae</taxon>
        <taxon>Spirulinales</taxon>
        <taxon>Lusitaniellaceae</taxon>
        <taxon>Lusitaniella</taxon>
    </lineage>
</organism>
<accession>A0A8J7AXB0</accession>
<dbReference type="RefSeq" id="WP_194028352.1">
    <property type="nucleotide sequence ID" value="NZ_JADEWZ010000005.1"/>
</dbReference>
<keyword evidence="2" id="KW-1185">Reference proteome</keyword>
<dbReference type="AlphaFoldDB" id="A0A8J7AXB0"/>
<comment type="caution">
    <text evidence="1">The sequence shown here is derived from an EMBL/GenBank/DDBJ whole genome shotgun (WGS) entry which is preliminary data.</text>
</comment>
<evidence type="ECO:0000313" key="2">
    <source>
        <dbReference type="Proteomes" id="UP000654482"/>
    </source>
</evidence>
<dbReference type="EMBL" id="JADEWZ010000005">
    <property type="protein sequence ID" value="MBE9115272.1"/>
    <property type="molecule type" value="Genomic_DNA"/>
</dbReference>
<evidence type="ECO:0000313" key="1">
    <source>
        <dbReference type="EMBL" id="MBE9115272.1"/>
    </source>
</evidence>
<dbReference type="Proteomes" id="UP000654482">
    <property type="component" value="Unassembled WGS sequence"/>
</dbReference>